<dbReference type="InterPro" id="IPR053830">
    <property type="entry name" value="DUF6922"/>
</dbReference>
<gene>
    <name evidence="2" type="ORF">UR63_C0057G0004</name>
</gene>
<evidence type="ECO:0000259" key="1">
    <source>
        <dbReference type="Pfam" id="PF21956"/>
    </source>
</evidence>
<reference evidence="2 3" key="1">
    <citation type="journal article" date="2015" name="Nature">
        <title>rRNA introns, odd ribosomes, and small enigmatic genomes across a large radiation of phyla.</title>
        <authorList>
            <person name="Brown C.T."/>
            <person name="Hug L.A."/>
            <person name="Thomas B.C."/>
            <person name="Sharon I."/>
            <person name="Castelle C.J."/>
            <person name="Singh A."/>
            <person name="Wilkins M.J."/>
            <person name="Williams K.H."/>
            <person name="Banfield J.F."/>
        </authorList>
    </citation>
    <scope>NUCLEOTIDE SEQUENCE [LARGE SCALE GENOMIC DNA]</scope>
</reference>
<dbReference type="AlphaFoldDB" id="A0A0G0BNV9"/>
<evidence type="ECO:0000313" key="2">
    <source>
        <dbReference type="EMBL" id="KKP65341.1"/>
    </source>
</evidence>
<sequence>MKIPKYLHQYFWDVDVEKLDIEKYPYFVVSRLLDKGNIEAVRWVKKNFNYNLVKKTLINHRDFSLKSASFWALIYKVPLTKVKCFQEPYLAMRRTHWPY</sequence>
<feature type="domain" description="DUF6922" evidence="1">
    <location>
        <begin position="8"/>
        <end position="57"/>
    </location>
</feature>
<evidence type="ECO:0000313" key="3">
    <source>
        <dbReference type="Proteomes" id="UP000034127"/>
    </source>
</evidence>
<dbReference type="Pfam" id="PF21956">
    <property type="entry name" value="DUF6922"/>
    <property type="match status" value="1"/>
</dbReference>
<name>A0A0G0BNV9_9BACT</name>
<comment type="caution">
    <text evidence="2">The sequence shown here is derived from an EMBL/GenBank/DDBJ whole genome shotgun (WGS) entry which is preliminary data.</text>
</comment>
<dbReference type="Proteomes" id="UP000034127">
    <property type="component" value="Unassembled WGS sequence"/>
</dbReference>
<dbReference type="EMBL" id="LBPX01000057">
    <property type="protein sequence ID" value="KKP65341.1"/>
    <property type="molecule type" value="Genomic_DNA"/>
</dbReference>
<accession>A0A0G0BNV9</accession>
<proteinExistence type="predicted"/>
<organism evidence="2 3">
    <name type="scientific">Candidatus Roizmanbacteria bacterium GW2011_GWC2_35_12</name>
    <dbReference type="NCBI Taxonomy" id="1618485"/>
    <lineage>
        <taxon>Bacteria</taxon>
        <taxon>Candidatus Roizmaniibacteriota</taxon>
    </lineage>
</organism>
<protein>
    <recommendedName>
        <fullName evidence="1">DUF6922 domain-containing protein</fullName>
    </recommendedName>
</protein>